<keyword evidence="1" id="KW-0812">Transmembrane</keyword>
<keyword evidence="1" id="KW-0472">Membrane</keyword>
<accession>A0A067CVU1</accession>
<name>A0A067CVU1_SAPPC</name>
<dbReference type="Proteomes" id="UP000030745">
    <property type="component" value="Unassembled WGS sequence"/>
</dbReference>
<reference evidence="2 3" key="1">
    <citation type="journal article" date="2013" name="PLoS Genet.">
        <title>Distinctive expansion of potential virulence genes in the genome of the oomycete fish pathogen Saprolegnia parasitica.</title>
        <authorList>
            <person name="Jiang R.H."/>
            <person name="de Bruijn I."/>
            <person name="Haas B.J."/>
            <person name="Belmonte R."/>
            <person name="Lobach L."/>
            <person name="Christie J."/>
            <person name="van den Ackerveken G."/>
            <person name="Bottin A."/>
            <person name="Bulone V."/>
            <person name="Diaz-Moreno S.M."/>
            <person name="Dumas B."/>
            <person name="Fan L."/>
            <person name="Gaulin E."/>
            <person name="Govers F."/>
            <person name="Grenville-Briggs L.J."/>
            <person name="Horner N.R."/>
            <person name="Levin J.Z."/>
            <person name="Mammella M."/>
            <person name="Meijer H.J."/>
            <person name="Morris P."/>
            <person name="Nusbaum C."/>
            <person name="Oome S."/>
            <person name="Phillips A.J."/>
            <person name="van Rooyen D."/>
            <person name="Rzeszutek E."/>
            <person name="Saraiva M."/>
            <person name="Secombes C.J."/>
            <person name="Seidl M.F."/>
            <person name="Snel B."/>
            <person name="Stassen J.H."/>
            <person name="Sykes S."/>
            <person name="Tripathy S."/>
            <person name="van den Berg H."/>
            <person name="Vega-Arreguin J.C."/>
            <person name="Wawra S."/>
            <person name="Young S.K."/>
            <person name="Zeng Q."/>
            <person name="Dieguez-Uribeondo J."/>
            <person name="Russ C."/>
            <person name="Tyler B.M."/>
            <person name="van West P."/>
        </authorList>
    </citation>
    <scope>NUCLEOTIDE SEQUENCE [LARGE SCALE GENOMIC DNA]</scope>
    <source>
        <strain evidence="2 3">CBS 223.65</strain>
    </source>
</reference>
<dbReference type="OrthoDB" id="74159at2759"/>
<feature type="transmembrane region" description="Helical" evidence="1">
    <location>
        <begin position="35"/>
        <end position="55"/>
    </location>
</feature>
<feature type="transmembrane region" description="Helical" evidence="1">
    <location>
        <begin position="844"/>
        <end position="871"/>
    </location>
</feature>
<feature type="transmembrane region" description="Helical" evidence="1">
    <location>
        <begin position="524"/>
        <end position="548"/>
    </location>
</feature>
<gene>
    <name evidence="2" type="ORF">SPRG_04825</name>
</gene>
<keyword evidence="3" id="KW-1185">Reference proteome</keyword>
<feature type="transmembrane region" description="Helical" evidence="1">
    <location>
        <begin position="584"/>
        <end position="605"/>
    </location>
</feature>
<sequence>MKVEPAPRLADLLRQAMPTTAPPPAYTSCRDRVEMVLAALYVLWTVACSALYVLLIHPSFANDAAWAGFNASAHQTYLADLVVTLQRYNRSLLDTGLYLDYNTSLALPKTYFALPFSTIRIEDSTAWARDLWLRPMPVHAAINMLRTAPSRAIEALPTQFCWADLARTIPFAGLAASCNTTRSQGNAAVYLEAVLRNVLPSADRVALLARINATIASPLGPRGRAWLATFATSAPLSVADEAKLWAQCGLETWQFQYDDAFDAHLTATVVLRNALGMEYPITITPRRWLPTPPSQAIGFWADVATCVQLDCALVHGTSKPTGALTSTAMYAVLQPAPWRLQMYFTRFQLAFTALRVQDGASVRLMPGPAPTFLQRAWCAADATLCPTSVSVASMVFAMLLLAPNATQPLAMHRICASDTTGTCVAALASLDPVHRALQARLSIVDAVAARNATARLTLATADAPSTTIALDSLNAWLLLHEWLLGHREASFYPATNMTVLSQPLAVGAPSVANPNEVPVATGSLLIVLACYTSGVLATLALVIGLLALRYRPSYAPRLNFLHFNRLVGFSWLGRPALFLRSLSAFVYLSTATTVMVTSPSGYSYLQAAPKSLLAVAVASGEATWLVYLLQDACAPVTVLHRAAPVGSFLAWFVLVLVCYFHPVGIELYLDAEACSYTLTPAVATCAAGVVYVGSLQRVLLLIAINATSVCVAYYILQVSNYYYYWWWWFQAVEPSAPPRTLLFSASVHGILVEVQARRTALASTLDVLSSTLAGYLPGRHHVFDVNLWVFTPNIANPAQHTVGLRTPTFAWPVVVRRGPSWSTLLSTGASVTNRRWRLLRASGGVIYVALTVACSFGYLTLASSAFSTALFSANFDAALHLPLLAQWFSAPLTSLLESQLCNESRIWSSALDGARLHMEATLPAVIAGLRSMDINLLPYIFTPYCFLDFNQTWEMAASSARQSRCYSPVFARNGAVYLESLLGNTNWDTVARAPSWRGLNSSILDPLRTSDRGRAWITQTADNGARSSIASEAARWERAGITAYLTQWQNYKVLGLRATYDVVTAYGATYALSLTTIDATFHVRDQSCLHMYWGFASDLYAVSLNLSTIHGRSLLRTSALSSFAYAATSIEDVLVEQGLLATPLDTSYAMVRAALGPFGTIDMLRVRPPDTLVALYKSLAQSLLIALDANATAHTQLASIPVLWNASAVPMEWLGRNGMGMDILCPSRPSTPLHNGLPSFFTARGGCSSTRLEYARLDPRTLVYLILVMGASRVETLATDICAQDVRTPHNCLASVYAALSFVSTFLASSDEGDVQLQAKTLVAEVSHIDIAGFLANTSTLSRMGLWVQGMREVVSFQGDLASLTLISTYVDGVVTIAGRNNVPHAAMRYLTPALFTFSVGLLCVAVLLFAYTLAIAGQVEGYNFLQFNRVAGAVWLGRPLQLVRGLTALVVLSTGALHVDTTNGRTRFIAPPVNVLWVLVAAGETSWLVYVANDVFSMVTAAHTQSIAIKTSLVSFLAVSTWTLAAPIEPIVHVARSCSTPIVDGLVECAMGNVEIGSFDRCLGLLCVLAASFVASAVSECVVRGTLLRGAASLFLHATAGRFFRGDDWLFHGVYCLDRASALLNGVLSFERADMLYVFDLKTWRGYKVPTPLAAVKPARPPDHIASAIPLLE</sequence>
<feature type="transmembrane region" description="Helical" evidence="1">
    <location>
        <begin position="642"/>
        <end position="661"/>
    </location>
</feature>
<protein>
    <submittedName>
        <fullName evidence="2">Uncharacterized protein</fullName>
    </submittedName>
</protein>
<dbReference type="VEuPathDB" id="FungiDB:SPRG_04825"/>
<proteinExistence type="predicted"/>
<organism evidence="2 3">
    <name type="scientific">Saprolegnia parasitica (strain CBS 223.65)</name>
    <dbReference type="NCBI Taxonomy" id="695850"/>
    <lineage>
        <taxon>Eukaryota</taxon>
        <taxon>Sar</taxon>
        <taxon>Stramenopiles</taxon>
        <taxon>Oomycota</taxon>
        <taxon>Saprolegniomycetes</taxon>
        <taxon>Saprolegniales</taxon>
        <taxon>Saprolegniaceae</taxon>
        <taxon>Saprolegnia</taxon>
    </lineage>
</organism>
<dbReference type="RefSeq" id="XP_012198614.1">
    <property type="nucleotide sequence ID" value="XM_012343224.1"/>
</dbReference>
<evidence type="ECO:0000313" key="2">
    <source>
        <dbReference type="EMBL" id="KDO30922.1"/>
    </source>
</evidence>
<feature type="transmembrane region" description="Helical" evidence="1">
    <location>
        <begin position="673"/>
        <end position="692"/>
    </location>
</feature>
<dbReference type="OMA" id="WEMAASS"/>
<feature type="transmembrane region" description="Helical" evidence="1">
    <location>
        <begin position="698"/>
        <end position="716"/>
    </location>
</feature>
<evidence type="ECO:0000256" key="1">
    <source>
        <dbReference type="SAM" id="Phobius"/>
    </source>
</evidence>
<feature type="transmembrane region" description="Helical" evidence="1">
    <location>
        <begin position="1390"/>
        <end position="1415"/>
    </location>
</feature>
<dbReference type="KEGG" id="spar:SPRG_04825"/>
<dbReference type="GeneID" id="24127249"/>
<evidence type="ECO:0000313" key="3">
    <source>
        <dbReference type="Proteomes" id="UP000030745"/>
    </source>
</evidence>
<keyword evidence="1" id="KW-1133">Transmembrane helix</keyword>
<dbReference type="EMBL" id="KK583200">
    <property type="protein sequence ID" value="KDO30922.1"/>
    <property type="molecule type" value="Genomic_DNA"/>
</dbReference>